<comment type="caution">
    <text evidence="3">The sequence shown here is derived from an EMBL/GenBank/DDBJ whole genome shotgun (WGS) entry which is preliminary data.</text>
</comment>
<evidence type="ECO:0000313" key="4">
    <source>
        <dbReference type="Proteomes" id="UP001501570"/>
    </source>
</evidence>
<evidence type="ECO:0000256" key="2">
    <source>
        <dbReference type="SAM" id="Phobius"/>
    </source>
</evidence>
<feature type="transmembrane region" description="Helical" evidence="2">
    <location>
        <begin position="433"/>
        <end position="454"/>
    </location>
</feature>
<feature type="transmembrane region" description="Helical" evidence="2">
    <location>
        <begin position="550"/>
        <end position="569"/>
    </location>
</feature>
<feature type="transmembrane region" description="Helical" evidence="2">
    <location>
        <begin position="340"/>
        <end position="361"/>
    </location>
</feature>
<feature type="transmembrane region" description="Helical" evidence="2">
    <location>
        <begin position="187"/>
        <end position="210"/>
    </location>
</feature>
<feature type="transmembrane region" description="Helical" evidence="2">
    <location>
        <begin position="160"/>
        <end position="181"/>
    </location>
</feature>
<dbReference type="EMBL" id="BAABJQ010000009">
    <property type="protein sequence ID" value="GAA5187270.1"/>
    <property type="molecule type" value="Genomic_DNA"/>
</dbReference>
<gene>
    <name evidence="3" type="ORF">GCM10023322_35280</name>
</gene>
<organism evidence="3 4">
    <name type="scientific">Rugosimonospora acidiphila</name>
    <dbReference type="NCBI Taxonomy" id="556531"/>
    <lineage>
        <taxon>Bacteria</taxon>
        <taxon>Bacillati</taxon>
        <taxon>Actinomycetota</taxon>
        <taxon>Actinomycetes</taxon>
        <taxon>Micromonosporales</taxon>
        <taxon>Micromonosporaceae</taxon>
        <taxon>Rugosimonospora</taxon>
    </lineage>
</organism>
<keyword evidence="2" id="KW-0812">Transmembrane</keyword>
<feature type="transmembrane region" description="Helical" evidence="2">
    <location>
        <begin position="116"/>
        <end position="140"/>
    </location>
</feature>
<dbReference type="Proteomes" id="UP001501570">
    <property type="component" value="Unassembled WGS sequence"/>
</dbReference>
<feature type="transmembrane region" description="Helical" evidence="2">
    <location>
        <begin position="382"/>
        <end position="398"/>
    </location>
</feature>
<feature type="transmembrane region" description="Helical" evidence="2">
    <location>
        <begin position="77"/>
        <end position="96"/>
    </location>
</feature>
<feature type="transmembrane region" description="Helical" evidence="2">
    <location>
        <begin position="492"/>
        <end position="514"/>
    </location>
</feature>
<keyword evidence="4" id="KW-1185">Reference proteome</keyword>
<keyword evidence="2" id="KW-0472">Membrane</keyword>
<feature type="transmembrane region" description="Helical" evidence="2">
    <location>
        <begin position="619"/>
        <end position="639"/>
    </location>
</feature>
<evidence type="ECO:0008006" key="5">
    <source>
        <dbReference type="Google" id="ProtNLM"/>
    </source>
</evidence>
<feature type="transmembrane region" description="Helical" evidence="2">
    <location>
        <begin position="404"/>
        <end position="421"/>
    </location>
</feature>
<dbReference type="RefSeq" id="WP_345630857.1">
    <property type="nucleotide sequence ID" value="NZ_BAABJQ010000009.1"/>
</dbReference>
<feature type="region of interest" description="Disordered" evidence="1">
    <location>
        <begin position="648"/>
        <end position="676"/>
    </location>
</feature>
<feature type="transmembrane region" description="Helical" evidence="2">
    <location>
        <begin position="222"/>
        <end position="245"/>
    </location>
</feature>
<evidence type="ECO:0000256" key="1">
    <source>
        <dbReference type="SAM" id="MobiDB-lite"/>
    </source>
</evidence>
<feature type="transmembrane region" description="Helical" evidence="2">
    <location>
        <begin position="526"/>
        <end position="544"/>
    </location>
</feature>
<keyword evidence="2" id="KW-1133">Transmembrane helix</keyword>
<reference evidence="4" key="1">
    <citation type="journal article" date="2019" name="Int. J. Syst. Evol. Microbiol.">
        <title>The Global Catalogue of Microorganisms (GCM) 10K type strain sequencing project: providing services to taxonomists for standard genome sequencing and annotation.</title>
        <authorList>
            <consortium name="The Broad Institute Genomics Platform"/>
            <consortium name="The Broad Institute Genome Sequencing Center for Infectious Disease"/>
            <person name="Wu L."/>
            <person name="Ma J."/>
        </authorList>
    </citation>
    <scope>NUCLEOTIDE SEQUENCE [LARGE SCALE GENOMIC DNA]</scope>
    <source>
        <strain evidence="4">JCM 18304</strain>
    </source>
</reference>
<proteinExistence type="predicted"/>
<protein>
    <recommendedName>
        <fullName evidence="5">Integral membrane protein</fullName>
    </recommendedName>
</protein>
<name>A0ABP9RVF9_9ACTN</name>
<evidence type="ECO:0000313" key="3">
    <source>
        <dbReference type="EMBL" id="GAA5187270.1"/>
    </source>
</evidence>
<feature type="transmembrane region" description="Helical" evidence="2">
    <location>
        <begin position="288"/>
        <end position="309"/>
    </location>
</feature>
<feature type="transmembrane region" description="Helical" evidence="2">
    <location>
        <begin position="581"/>
        <end position="607"/>
    </location>
</feature>
<sequence>MAGATEFVLRFAADRWVAAGRPDPFEEWAGELAVLRAEGGGGTSLRCLLFAASLAVSRVPRRRSPSASGWLPGWGRLAVPVLILLFLPAVGTLVGVAELRLPDMLVVTSDPSDPYFWLAFLASGLRIVVLAGLAVLFAVVGRVVGRRLPLSTVSGDKYRVTVTAVVTPVLAAVGMAAELILTRPQAGAAAIAGGLVLWVALTALTVPAVLRPLRAGHWWRAGVRAILAALLTADACVTLVALPRILPLPGGARSIPWWFPGLLLDGQHLITLGPSYRHLPLAQELDITVSPLPLMLIVAAAYSLGYALAAARSRSLMPNPGPTAGVAAATSAPPTRDAGWFFAAFGGLTWLALVTGMTPLADRLTAVNKGGDDVLLREVFELRRLAVLLTCGGLIVALRRVGPAWPAVLTVPALLVADAILNRNTLSTWKATAAVLLSLALCAVVTAGATRLLARPDRRYGRWTATVVAIAGAYCAAGPVEMSDSTMHTPTALVPLTVALGAGIGALATHCIGLARTPRPTRLSRVALTTLGAVPFGAAGLLTARAADWYQIPGLLGPFAAVLAALLTYPGQRSRKTRTWLLLAALPAAPMLGLIEVALSLVADALAPPRPGLSDDAPPIVIGSLLVAVALAAVLPAVFKRPNASVPATPAPFPHPRPTSGSVSAPATRTEATRPG</sequence>
<accession>A0ABP9RVF9</accession>